<reference evidence="3" key="1">
    <citation type="journal article" date="2009" name="Science">
        <title>The B73 maize genome: complexity, diversity, and dynamics.</title>
        <authorList>
            <person name="Schnable P.S."/>
            <person name="Ware D."/>
            <person name="Fulton R.S."/>
            <person name="Stein J.C."/>
            <person name="Wei F."/>
            <person name="Pasternak S."/>
            <person name="Liang C."/>
            <person name="Zhang J."/>
            <person name="Fulton L."/>
            <person name="Graves T.A."/>
            <person name="Minx P."/>
            <person name="Reily A.D."/>
            <person name="Courtney L."/>
            <person name="Kruchowski S.S."/>
            <person name="Tomlinson C."/>
            <person name="Strong C."/>
            <person name="Delehaunty K."/>
            <person name="Fronick C."/>
            <person name="Courtney B."/>
            <person name="Rock S.M."/>
            <person name="Belter E."/>
            <person name="Du F."/>
            <person name="Kim K."/>
            <person name="Abbott R.M."/>
            <person name="Cotton M."/>
            <person name="Levy A."/>
            <person name="Marchetto P."/>
            <person name="Ochoa K."/>
            <person name="Jackson S.M."/>
            <person name="Gillam B."/>
            <person name="Chen W."/>
            <person name="Yan L."/>
            <person name="Higginbotham J."/>
            <person name="Cardenas M."/>
            <person name="Waligorski J."/>
            <person name="Applebaum E."/>
            <person name="Phelps L."/>
            <person name="Falcone J."/>
            <person name="Kanchi K."/>
            <person name="Thane T."/>
            <person name="Scimone A."/>
            <person name="Thane N."/>
            <person name="Henke J."/>
            <person name="Wang T."/>
            <person name="Ruppert J."/>
            <person name="Shah N."/>
            <person name="Rotter K."/>
            <person name="Hodges J."/>
            <person name="Ingenthron E."/>
            <person name="Cordes M."/>
            <person name="Kohlberg S."/>
            <person name="Sgro J."/>
            <person name="Delgado B."/>
            <person name="Mead K."/>
            <person name="Chinwalla A."/>
            <person name="Leonard S."/>
            <person name="Crouse K."/>
            <person name="Collura K."/>
            <person name="Kudrna D."/>
            <person name="Currie J."/>
            <person name="He R."/>
            <person name="Angelova A."/>
            <person name="Rajasekar S."/>
            <person name="Mueller T."/>
            <person name="Lomeli R."/>
            <person name="Scara G."/>
            <person name="Ko A."/>
            <person name="Delaney K."/>
            <person name="Wissotski M."/>
            <person name="Lopez G."/>
            <person name="Campos D."/>
            <person name="Braidotti M."/>
            <person name="Ashley E."/>
            <person name="Golser W."/>
            <person name="Kim H."/>
            <person name="Lee S."/>
            <person name="Lin J."/>
            <person name="Dujmic Z."/>
            <person name="Kim W."/>
            <person name="Talag J."/>
            <person name="Zuccolo A."/>
            <person name="Fan C."/>
            <person name="Sebastian A."/>
            <person name="Kramer M."/>
            <person name="Spiegel L."/>
            <person name="Nascimento L."/>
            <person name="Zutavern T."/>
            <person name="Miller B."/>
            <person name="Ambroise C."/>
            <person name="Muller S."/>
            <person name="Spooner W."/>
            <person name="Narechania A."/>
            <person name="Ren L."/>
            <person name="Wei S."/>
            <person name="Kumari S."/>
            <person name="Faga B."/>
            <person name="Levy M.J."/>
            <person name="McMahan L."/>
            <person name="Van Buren P."/>
            <person name="Vaughn M.W."/>
            <person name="Ying K."/>
            <person name="Yeh C.-T."/>
            <person name="Emrich S.J."/>
            <person name="Jia Y."/>
            <person name="Kalyanaraman A."/>
            <person name="Hsia A.-P."/>
            <person name="Barbazuk W.B."/>
            <person name="Baucom R.S."/>
            <person name="Brutnell T.P."/>
            <person name="Carpita N.C."/>
            <person name="Chaparro C."/>
            <person name="Chia J.-M."/>
            <person name="Deragon J.-M."/>
            <person name="Estill J.C."/>
            <person name="Fu Y."/>
            <person name="Jeddeloh J.A."/>
            <person name="Han Y."/>
            <person name="Lee H."/>
            <person name="Li P."/>
            <person name="Lisch D.R."/>
            <person name="Liu S."/>
            <person name="Liu Z."/>
            <person name="Nagel D.H."/>
            <person name="McCann M.C."/>
            <person name="SanMiguel P."/>
            <person name="Myers A.M."/>
            <person name="Nettleton D."/>
            <person name="Nguyen J."/>
            <person name="Penning B.W."/>
            <person name="Ponnala L."/>
            <person name="Schneider K.L."/>
            <person name="Schwartz D.C."/>
            <person name="Sharma A."/>
            <person name="Soderlund C."/>
            <person name="Springer N.M."/>
            <person name="Sun Q."/>
            <person name="Wang H."/>
            <person name="Waterman M."/>
            <person name="Westerman R."/>
            <person name="Wolfgruber T.K."/>
            <person name="Yang L."/>
            <person name="Yu Y."/>
            <person name="Zhang L."/>
            <person name="Zhou S."/>
            <person name="Zhu Q."/>
            <person name="Bennetzen J.L."/>
            <person name="Dawe R.K."/>
            <person name="Jiang J."/>
            <person name="Jiang N."/>
            <person name="Presting G.G."/>
            <person name="Wessler S.R."/>
            <person name="Aluru S."/>
            <person name="Martienssen R.A."/>
            <person name="Clifton S.W."/>
            <person name="McCombie W.R."/>
            <person name="Wing R.A."/>
            <person name="Wilson R.K."/>
        </authorList>
    </citation>
    <scope>NUCLEOTIDE SEQUENCE [LARGE SCALE GENOMIC DNA]</scope>
    <source>
        <strain evidence="3">cv. B73</strain>
    </source>
</reference>
<feature type="region of interest" description="Disordered" evidence="1">
    <location>
        <begin position="169"/>
        <end position="213"/>
    </location>
</feature>
<evidence type="ECO:0000256" key="1">
    <source>
        <dbReference type="SAM" id="MobiDB-lite"/>
    </source>
</evidence>
<keyword evidence="3" id="KW-1185">Reference proteome</keyword>
<sequence length="242" mass="25376">MAGKIEIFTMYQHDRLNETGDSPVAGVMEGASIMTSFDGLHNLLAAKISLRHRGYRGSVSVLGGSHNTKPLVYPVVGGTGDFLYTEGGSVSVLGGSHNTKPSVYPVVGGTGDFLYTERYVRSSPVDRGVGEIGAAVTDLRGEGTGADLSGGGVRGGHGGGGRDCPRRFPYPADHAHGRPHPPRRPYESCRTSARHAPRNTRRHAAPYARTARRKPATAAAIAAKVDPVPSAPGPVPIFAAFP</sequence>
<accession>A0A804U5V0</accession>
<reference evidence="2" key="3">
    <citation type="submission" date="2021-05" db="UniProtKB">
        <authorList>
            <consortium name="EnsemblPlants"/>
        </authorList>
    </citation>
    <scope>IDENTIFICATION</scope>
    <source>
        <strain evidence="2">cv. B73</strain>
    </source>
</reference>
<proteinExistence type="predicted"/>
<feature type="compositionally biased region" description="Basic residues" evidence="1">
    <location>
        <begin position="192"/>
        <end position="213"/>
    </location>
</feature>
<dbReference type="Proteomes" id="UP000007305">
    <property type="component" value="Chromosome 5"/>
</dbReference>
<protein>
    <recommendedName>
        <fullName evidence="4">Dirigent protein</fullName>
    </recommendedName>
</protein>
<dbReference type="EnsemblPlants" id="Zm00001eb212920_T001">
    <property type="protein sequence ID" value="Zm00001eb212920_P001"/>
    <property type="gene ID" value="Zm00001eb212920"/>
</dbReference>
<evidence type="ECO:0008006" key="4">
    <source>
        <dbReference type="Google" id="ProtNLM"/>
    </source>
</evidence>
<evidence type="ECO:0000313" key="3">
    <source>
        <dbReference type="Proteomes" id="UP000007305"/>
    </source>
</evidence>
<dbReference type="PANTHER" id="PTHR47586:SF1">
    <property type="entry name" value="DIRIGENT PROTEIN"/>
    <property type="match status" value="1"/>
</dbReference>
<name>A0A804U5V0_MAIZE</name>
<dbReference type="AlphaFoldDB" id="A0A804U5V0"/>
<organism evidence="2 3">
    <name type="scientific">Zea mays</name>
    <name type="common">Maize</name>
    <dbReference type="NCBI Taxonomy" id="4577"/>
    <lineage>
        <taxon>Eukaryota</taxon>
        <taxon>Viridiplantae</taxon>
        <taxon>Streptophyta</taxon>
        <taxon>Embryophyta</taxon>
        <taxon>Tracheophyta</taxon>
        <taxon>Spermatophyta</taxon>
        <taxon>Magnoliopsida</taxon>
        <taxon>Liliopsida</taxon>
        <taxon>Poales</taxon>
        <taxon>Poaceae</taxon>
        <taxon>PACMAD clade</taxon>
        <taxon>Panicoideae</taxon>
        <taxon>Andropogonodae</taxon>
        <taxon>Andropogoneae</taxon>
        <taxon>Tripsacinae</taxon>
        <taxon>Zea</taxon>
    </lineage>
</organism>
<dbReference type="InParanoid" id="A0A804U5V0"/>
<dbReference type="PANTHER" id="PTHR47586">
    <property type="entry name" value="DIRIGENT PROTEIN"/>
    <property type="match status" value="1"/>
</dbReference>
<dbReference type="Gramene" id="Zm00001eb212920_T001">
    <property type="protein sequence ID" value="Zm00001eb212920_P001"/>
    <property type="gene ID" value="Zm00001eb212920"/>
</dbReference>
<evidence type="ECO:0000313" key="2">
    <source>
        <dbReference type="EnsemblPlants" id="Zm00001eb212920_P001"/>
    </source>
</evidence>
<reference evidence="2" key="2">
    <citation type="submission" date="2019-07" db="EMBL/GenBank/DDBJ databases">
        <authorList>
            <person name="Seetharam A."/>
            <person name="Woodhouse M."/>
            <person name="Cannon E."/>
        </authorList>
    </citation>
    <scope>NUCLEOTIDE SEQUENCE [LARGE SCALE GENOMIC DNA]</scope>
    <source>
        <strain evidence="2">cv. B73</strain>
    </source>
</reference>